<dbReference type="AlphaFoldDB" id="A0A8J7K046"/>
<evidence type="ECO:0000313" key="5">
    <source>
        <dbReference type="Proteomes" id="UP000640333"/>
    </source>
</evidence>
<dbReference type="PANTHER" id="PTHR11079:SF162">
    <property type="entry name" value="RIBOFLAVIN BIOSYNTHESIS PROTEIN PYRD, CHLOROPLASTIC"/>
    <property type="match status" value="1"/>
</dbReference>
<keyword evidence="1" id="KW-0479">Metal-binding</keyword>
<keyword evidence="2" id="KW-0862">Zinc</keyword>
<protein>
    <submittedName>
        <fullName evidence="4">Nucleoside deaminase</fullName>
    </submittedName>
</protein>
<dbReference type="InterPro" id="IPR002125">
    <property type="entry name" value="CMP_dCMP_dom"/>
</dbReference>
<dbReference type="PANTHER" id="PTHR11079">
    <property type="entry name" value="CYTOSINE DEAMINASE FAMILY MEMBER"/>
    <property type="match status" value="1"/>
</dbReference>
<dbReference type="CDD" id="cd01285">
    <property type="entry name" value="nucleoside_deaminase"/>
    <property type="match status" value="1"/>
</dbReference>
<dbReference type="Proteomes" id="UP000640333">
    <property type="component" value="Unassembled WGS sequence"/>
</dbReference>
<dbReference type="GO" id="GO:0008835">
    <property type="term" value="F:diaminohydroxyphosphoribosylaminopyrimidine deaminase activity"/>
    <property type="evidence" value="ECO:0007669"/>
    <property type="project" value="TreeGrafter"/>
</dbReference>
<reference evidence="4" key="1">
    <citation type="submission" date="2020-10" db="EMBL/GenBank/DDBJ databases">
        <title>Bacterium isolated from coastal waters sediment.</title>
        <authorList>
            <person name="Chen R.-J."/>
            <person name="Lu D.-C."/>
            <person name="Zhu K.-L."/>
            <person name="Du Z.-J."/>
        </authorList>
    </citation>
    <scope>NUCLEOTIDE SEQUENCE</scope>
    <source>
        <strain evidence="4">N1Y112</strain>
    </source>
</reference>
<organism evidence="4 5">
    <name type="scientific">Pontibacterium sinense</name>
    <dbReference type="NCBI Taxonomy" id="2781979"/>
    <lineage>
        <taxon>Bacteria</taxon>
        <taxon>Pseudomonadati</taxon>
        <taxon>Pseudomonadota</taxon>
        <taxon>Gammaproteobacteria</taxon>
        <taxon>Oceanospirillales</taxon>
        <taxon>Oceanospirillaceae</taxon>
        <taxon>Pontibacterium</taxon>
    </lineage>
</organism>
<gene>
    <name evidence="4" type="ORF">IOQ59_14930</name>
</gene>
<feature type="domain" description="CMP/dCMP-type deaminase" evidence="3">
    <location>
        <begin position="1"/>
        <end position="120"/>
    </location>
</feature>
<dbReference type="EMBL" id="JADEYS010000016">
    <property type="protein sequence ID" value="MBE9398549.1"/>
    <property type="molecule type" value="Genomic_DNA"/>
</dbReference>
<dbReference type="Gene3D" id="3.40.140.10">
    <property type="entry name" value="Cytidine Deaminase, domain 2"/>
    <property type="match status" value="1"/>
</dbReference>
<dbReference type="Pfam" id="PF00383">
    <property type="entry name" value="dCMP_cyt_deam_1"/>
    <property type="match status" value="1"/>
</dbReference>
<evidence type="ECO:0000313" key="4">
    <source>
        <dbReference type="EMBL" id="MBE9398549.1"/>
    </source>
</evidence>
<evidence type="ECO:0000256" key="2">
    <source>
        <dbReference type="ARBA" id="ARBA00022833"/>
    </source>
</evidence>
<accession>A0A8J7K046</accession>
<dbReference type="PROSITE" id="PS51747">
    <property type="entry name" value="CYT_DCMP_DEAMINASES_2"/>
    <property type="match status" value="1"/>
</dbReference>
<dbReference type="InterPro" id="IPR016192">
    <property type="entry name" value="APOBEC/CMP_deaminase_Zn-bd"/>
</dbReference>
<sequence length="160" mass="17921">MGRRCCSLAIEALRNHSYGIGAVLSDDHGDILVEGYNRVFEQHFRAAAHAEMELLDAFETQYPNYGDRSELTLVVSLEPCPMCFARILASGIGRVRYLAKDNDGGMAHRVRHLPAAWRNLASLGDYGAADVSRPLREFAAKLAEFALFEKRKRLIQQIRG</sequence>
<keyword evidence="5" id="KW-1185">Reference proteome</keyword>
<evidence type="ECO:0000256" key="1">
    <source>
        <dbReference type="ARBA" id="ARBA00022723"/>
    </source>
</evidence>
<proteinExistence type="predicted"/>
<dbReference type="InterPro" id="IPR016193">
    <property type="entry name" value="Cytidine_deaminase-like"/>
</dbReference>
<dbReference type="PROSITE" id="PS00903">
    <property type="entry name" value="CYT_DCMP_DEAMINASES_1"/>
    <property type="match status" value="1"/>
</dbReference>
<name>A0A8J7K046_9GAMM</name>
<comment type="caution">
    <text evidence="4">The sequence shown here is derived from an EMBL/GenBank/DDBJ whole genome shotgun (WGS) entry which is preliminary data.</text>
</comment>
<dbReference type="GO" id="GO:0008270">
    <property type="term" value="F:zinc ion binding"/>
    <property type="evidence" value="ECO:0007669"/>
    <property type="project" value="InterPro"/>
</dbReference>
<evidence type="ECO:0000259" key="3">
    <source>
        <dbReference type="PROSITE" id="PS51747"/>
    </source>
</evidence>
<dbReference type="SUPFAM" id="SSF53927">
    <property type="entry name" value="Cytidine deaminase-like"/>
    <property type="match status" value="1"/>
</dbReference>